<evidence type="ECO:0000313" key="1">
    <source>
        <dbReference type="EnsemblPlants" id="Solyc05g018775.1.1"/>
    </source>
</evidence>
<dbReference type="PANTHER" id="PTHR47481:SF21">
    <property type="entry name" value="BASIC-LEUCINE ZIPPER TRANSCRIPTION FACTOR Q-RELATED"/>
    <property type="match status" value="1"/>
</dbReference>
<dbReference type="Gramene" id="Solyc05g018775.1.1">
    <property type="protein sequence ID" value="Solyc05g018775.1.1"/>
    <property type="gene ID" value="Solyc05g018775.1"/>
</dbReference>
<dbReference type="Pfam" id="PF14223">
    <property type="entry name" value="Retrotran_gag_2"/>
    <property type="match status" value="1"/>
</dbReference>
<dbReference type="PANTHER" id="PTHR47481">
    <property type="match status" value="1"/>
</dbReference>
<protein>
    <submittedName>
        <fullName evidence="1">Uncharacterized protein</fullName>
    </submittedName>
</protein>
<reference evidence="1" key="2">
    <citation type="submission" date="2019-01" db="UniProtKB">
        <authorList>
            <consortium name="EnsemblPlants"/>
        </authorList>
    </citation>
    <scope>IDENTIFICATION</scope>
    <source>
        <strain evidence="1">cv. Heinz 1706</strain>
    </source>
</reference>
<dbReference type="AlphaFoldDB" id="A0A3Q7HBC4"/>
<dbReference type="InParanoid" id="A0A3Q7HBC4"/>
<evidence type="ECO:0000313" key="2">
    <source>
        <dbReference type="Proteomes" id="UP000004994"/>
    </source>
</evidence>
<accession>A0A3Q7HBC4</accession>
<keyword evidence="2" id="KW-1185">Reference proteome</keyword>
<proteinExistence type="predicted"/>
<sequence>MVKTTDPLDDLPTGLKLFIKNLHSRTPEKLNDSNFPSWFTTASVNLSDHRLMEYVDGTMEVPPSTLTVTVDDATGAAATTEQLHGVQKCSDSMQKYLDSVVTIVAALDRAKSGIPDQDMILFILRGLSSKYASIKQNIRTNIAHVTFAKASS</sequence>
<reference evidence="1" key="1">
    <citation type="journal article" date="2012" name="Nature">
        <title>The tomato genome sequence provides insights into fleshy fruit evolution.</title>
        <authorList>
            <consortium name="Tomato Genome Consortium"/>
        </authorList>
    </citation>
    <scope>NUCLEOTIDE SEQUENCE [LARGE SCALE GENOMIC DNA]</scope>
    <source>
        <strain evidence="1">cv. Heinz 1706</strain>
    </source>
</reference>
<name>A0A3Q7HBC4_SOLLC</name>
<dbReference type="Proteomes" id="UP000004994">
    <property type="component" value="Chromosome 5"/>
</dbReference>
<dbReference type="EnsemblPlants" id="Solyc05g018775.1.1">
    <property type="protein sequence ID" value="Solyc05g018775.1.1"/>
    <property type="gene ID" value="Solyc05g018775.1"/>
</dbReference>
<organism evidence="1">
    <name type="scientific">Solanum lycopersicum</name>
    <name type="common">Tomato</name>
    <name type="synonym">Lycopersicon esculentum</name>
    <dbReference type="NCBI Taxonomy" id="4081"/>
    <lineage>
        <taxon>Eukaryota</taxon>
        <taxon>Viridiplantae</taxon>
        <taxon>Streptophyta</taxon>
        <taxon>Embryophyta</taxon>
        <taxon>Tracheophyta</taxon>
        <taxon>Spermatophyta</taxon>
        <taxon>Magnoliopsida</taxon>
        <taxon>eudicotyledons</taxon>
        <taxon>Gunneridae</taxon>
        <taxon>Pentapetalae</taxon>
        <taxon>asterids</taxon>
        <taxon>lamiids</taxon>
        <taxon>Solanales</taxon>
        <taxon>Solanaceae</taxon>
        <taxon>Solanoideae</taxon>
        <taxon>Solaneae</taxon>
        <taxon>Solanum</taxon>
        <taxon>Solanum subgen. Lycopersicon</taxon>
    </lineage>
</organism>